<dbReference type="SUPFAM" id="SSF51206">
    <property type="entry name" value="cAMP-binding domain-like"/>
    <property type="match status" value="1"/>
</dbReference>
<dbReference type="PROSITE" id="PS50110">
    <property type="entry name" value="RESPONSE_REGULATORY"/>
    <property type="match status" value="1"/>
</dbReference>
<dbReference type="Gene3D" id="2.60.120.10">
    <property type="entry name" value="Jelly Rolls"/>
    <property type="match status" value="1"/>
</dbReference>
<evidence type="ECO:0000259" key="8">
    <source>
        <dbReference type="PROSITE" id="PS50110"/>
    </source>
</evidence>
<feature type="domain" description="HTH crp-type" evidence="9">
    <location>
        <begin position="274"/>
        <end position="340"/>
    </location>
</feature>
<dbReference type="PROSITE" id="PS51063">
    <property type="entry name" value="HTH_CRP_2"/>
    <property type="match status" value="1"/>
</dbReference>
<dbReference type="PRINTS" id="PR00034">
    <property type="entry name" value="HTHCRP"/>
</dbReference>
<reference evidence="10 11" key="1">
    <citation type="submission" date="2016-10" db="EMBL/GenBank/DDBJ databases">
        <authorList>
            <person name="de Groot N.N."/>
        </authorList>
    </citation>
    <scope>NUCLEOTIDE SEQUENCE [LARGE SCALE GENOMIC DNA]</scope>
    <source>
        <strain evidence="10 11">DSM 25186</strain>
    </source>
</reference>
<dbReference type="AlphaFoldDB" id="A0A1G8WC26"/>
<dbReference type="Pfam" id="PF00027">
    <property type="entry name" value="cNMP_binding"/>
    <property type="match status" value="1"/>
</dbReference>
<dbReference type="Gene3D" id="3.40.50.2300">
    <property type="match status" value="1"/>
</dbReference>
<dbReference type="InterPro" id="IPR000595">
    <property type="entry name" value="cNMP-bd_dom"/>
</dbReference>
<accession>A0A1G8WC26</accession>
<proteinExistence type="predicted"/>
<dbReference type="OrthoDB" id="9127033at2"/>
<dbReference type="InterPro" id="IPR018490">
    <property type="entry name" value="cNMP-bd_dom_sf"/>
</dbReference>
<dbReference type="SMART" id="SM00100">
    <property type="entry name" value="cNMP"/>
    <property type="match status" value="1"/>
</dbReference>
<dbReference type="SUPFAM" id="SSF46785">
    <property type="entry name" value="Winged helix' DNA-binding domain"/>
    <property type="match status" value="1"/>
</dbReference>
<dbReference type="GO" id="GO:0016301">
    <property type="term" value="F:kinase activity"/>
    <property type="evidence" value="ECO:0007669"/>
    <property type="project" value="UniProtKB-KW"/>
</dbReference>
<dbReference type="SMART" id="SM00448">
    <property type="entry name" value="REC"/>
    <property type="match status" value="1"/>
</dbReference>
<dbReference type="InterPro" id="IPR012318">
    <property type="entry name" value="HTH_CRP"/>
</dbReference>
<keyword evidence="5" id="KW-0804">Transcription</keyword>
<evidence type="ECO:0000256" key="1">
    <source>
        <dbReference type="ARBA" id="ARBA00022553"/>
    </source>
</evidence>
<dbReference type="GO" id="GO:0000976">
    <property type="term" value="F:transcription cis-regulatory region binding"/>
    <property type="evidence" value="ECO:0007669"/>
    <property type="project" value="TreeGrafter"/>
</dbReference>
<evidence type="ECO:0000313" key="11">
    <source>
        <dbReference type="Proteomes" id="UP000198510"/>
    </source>
</evidence>
<protein>
    <submittedName>
        <fullName evidence="10">cAMP-binding domain of CRP or a regulatory subunit of cAMP-dependent protein kinases</fullName>
    </submittedName>
</protein>
<evidence type="ECO:0000259" key="7">
    <source>
        <dbReference type="PROSITE" id="PS50042"/>
    </source>
</evidence>
<dbReference type="InterPro" id="IPR036390">
    <property type="entry name" value="WH_DNA-bd_sf"/>
</dbReference>
<dbReference type="Proteomes" id="UP000198510">
    <property type="component" value="Unassembled WGS sequence"/>
</dbReference>
<dbReference type="Pfam" id="PF13545">
    <property type="entry name" value="HTH_Crp_2"/>
    <property type="match status" value="1"/>
</dbReference>
<evidence type="ECO:0000256" key="3">
    <source>
        <dbReference type="ARBA" id="ARBA00023015"/>
    </source>
</evidence>
<dbReference type="SMART" id="SM00419">
    <property type="entry name" value="HTH_CRP"/>
    <property type="match status" value="1"/>
</dbReference>
<feature type="domain" description="Cyclic nucleotide-binding" evidence="7">
    <location>
        <begin position="148"/>
        <end position="243"/>
    </location>
</feature>
<keyword evidence="11" id="KW-1185">Reference proteome</keyword>
<dbReference type="InterPro" id="IPR036388">
    <property type="entry name" value="WH-like_DNA-bd_sf"/>
</dbReference>
<keyword evidence="10" id="KW-0418">Kinase</keyword>
<keyword evidence="10" id="KW-0808">Transferase</keyword>
<dbReference type="CDD" id="cd00038">
    <property type="entry name" value="CAP_ED"/>
    <property type="match status" value="1"/>
</dbReference>
<keyword evidence="4" id="KW-0238">DNA-binding</keyword>
<feature type="domain" description="Response regulatory" evidence="8">
    <location>
        <begin position="3"/>
        <end position="119"/>
    </location>
</feature>
<dbReference type="InterPro" id="IPR011006">
    <property type="entry name" value="CheY-like_superfamily"/>
</dbReference>
<organism evidence="10 11">
    <name type="scientific">Catalinimonas alkaloidigena</name>
    <dbReference type="NCBI Taxonomy" id="1075417"/>
    <lineage>
        <taxon>Bacteria</taxon>
        <taxon>Pseudomonadati</taxon>
        <taxon>Bacteroidota</taxon>
        <taxon>Cytophagia</taxon>
        <taxon>Cytophagales</taxon>
        <taxon>Catalimonadaceae</taxon>
        <taxon>Catalinimonas</taxon>
    </lineage>
</organism>
<gene>
    <name evidence="10" type="ORF">SAMN05421823_10116</name>
</gene>
<dbReference type="PANTHER" id="PTHR48111:SF4">
    <property type="entry name" value="DNA-BINDING DUAL TRANSCRIPTIONAL REGULATOR OMPR"/>
    <property type="match status" value="1"/>
</dbReference>
<dbReference type="Pfam" id="PF00072">
    <property type="entry name" value="Response_reg"/>
    <property type="match status" value="1"/>
</dbReference>
<evidence type="ECO:0000259" key="9">
    <source>
        <dbReference type="PROSITE" id="PS51063"/>
    </source>
</evidence>
<feature type="modified residue" description="4-aspartylphosphate" evidence="6">
    <location>
        <position position="52"/>
    </location>
</feature>
<evidence type="ECO:0000256" key="4">
    <source>
        <dbReference type="ARBA" id="ARBA00023125"/>
    </source>
</evidence>
<dbReference type="EMBL" id="FNFO01000001">
    <property type="protein sequence ID" value="SDJ75325.1"/>
    <property type="molecule type" value="Genomic_DNA"/>
</dbReference>
<dbReference type="Gene3D" id="1.10.10.10">
    <property type="entry name" value="Winged helix-like DNA-binding domain superfamily/Winged helix DNA-binding domain"/>
    <property type="match status" value="1"/>
</dbReference>
<dbReference type="RefSeq" id="WP_089677699.1">
    <property type="nucleotide sequence ID" value="NZ_FNFO01000001.1"/>
</dbReference>
<evidence type="ECO:0000256" key="6">
    <source>
        <dbReference type="PROSITE-ProRule" id="PRU00169"/>
    </source>
</evidence>
<evidence type="ECO:0000313" key="10">
    <source>
        <dbReference type="EMBL" id="SDJ75325.1"/>
    </source>
</evidence>
<dbReference type="STRING" id="1075417.SAMN05421823_10116"/>
<dbReference type="InterPro" id="IPR014710">
    <property type="entry name" value="RmlC-like_jellyroll"/>
</dbReference>
<dbReference type="GO" id="GO:0000156">
    <property type="term" value="F:phosphorelay response regulator activity"/>
    <property type="evidence" value="ECO:0007669"/>
    <property type="project" value="TreeGrafter"/>
</dbReference>
<dbReference type="GO" id="GO:0006355">
    <property type="term" value="P:regulation of DNA-templated transcription"/>
    <property type="evidence" value="ECO:0007669"/>
    <property type="project" value="InterPro"/>
</dbReference>
<dbReference type="InterPro" id="IPR039420">
    <property type="entry name" value="WalR-like"/>
</dbReference>
<dbReference type="CDD" id="cd17574">
    <property type="entry name" value="REC_OmpR"/>
    <property type="match status" value="1"/>
</dbReference>
<dbReference type="GO" id="GO:0005829">
    <property type="term" value="C:cytosol"/>
    <property type="evidence" value="ECO:0007669"/>
    <property type="project" value="TreeGrafter"/>
</dbReference>
<sequence>MTTLLLIEDNLEIRENAAEILELAGYRVLTAENGKVGVTLARQERPDLIICDIMMPELDGYGVLRMLHQQEELAHIPFIFLTAKAEREDFRKGMTLGADDYLTKPFDDNELLEAVDVRLKKSRVHQRDYPNSLQGLHQLLEDAGTIHELKDLPQQYKLRKYPKKRPVFLEGNSAQSLYFVQEGKVKTFKSNEDGREYITGMYGPGDFFGYQALFEEGAYSETAIVMEDAEIASIPKTDFLALLYGNQAVSLKFIKMLSHNLMEREEQLLRMAYHSVRQRTAQALLSLHEQADAEGFRISREDLASLVGTAKETVIRTLSDFKDEGLVVVAGSRIQVKNTQKLERIVRM</sequence>
<dbReference type="SUPFAM" id="SSF52172">
    <property type="entry name" value="CheY-like"/>
    <property type="match status" value="1"/>
</dbReference>
<keyword evidence="3" id="KW-0805">Transcription regulation</keyword>
<name>A0A1G8WC26_9BACT</name>
<evidence type="ECO:0000256" key="5">
    <source>
        <dbReference type="ARBA" id="ARBA00023163"/>
    </source>
</evidence>
<dbReference type="InterPro" id="IPR001789">
    <property type="entry name" value="Sig_transdc_resp-reg_receiver"/>
</dbReference>
<dbReference type="GO" id="GO:0032993">
    <property type="term" value="C:protein-DNA complex"/>
    <property type="evidence" value="ECO:0007669"/>
    <property type="project" value="TreeGrafter"/>
</dbReference>
<dbReference type="PROSITE" id="PS50042">
    <property type="entry name" value="CNMP_BINDING_3"/>
    <property type="match status" value="1"/>
</dbReference>
<keyword evidence="2" id="KW-0902">Two-component regulatory system</keyword>
<keyword evidence="1 6" id="KW-0597">Phosphoprotein</keyword>
<dbReference type="PANTHER" id="PTHR48111">
    <property type="entry name" value="REGULATOR OF RPOS"/>
    <property type="match status" value="1"/>
</dbReference>
<evidence type="ECO:0000256" key="2">
    <source>
        <dbReference type="ARBA" id="ARBA00023012"/>
    </source>
</evidence>